<keyword evidence="3 6" id="KW-0812">Transmembrane</keyword>
<feature type="domain" description="Cytochrome C biogenesis protein transmembrane" evidence="7">
    <location>
        <begin position="5"/>
        <end position="215"/>
    </location>
</feature>
<proteinExistence type="inferred from homology"/>
<keyword evidence="4 6" id="KW-1133">Transmembrane helix</keyword>
<dbReference type="Proteomes" id="UP000214606">
    <property type="component" value="Chromosome"/>
</dbReference>
<feature type="transmembrane region" description="Helical" evidence="6">
    <location>
        <begin position="88"/>
        <end position="107"/>
    </location>
</feature>
<dbReference type="PANTHER" id="PTHR31272">
    <property type="entry name" value="CYTOCHROME C-TYPE BIOGENESIS PROTEIN HI_1454-RELATED"/>
    <property type="match status" value="1"/>
</dbReference>
<evidence type="ECO:0000313" key="8">
    <source>
        <dbReference type="EMBL" id="ASS91169.1"/>
    </source>
</evidence>
<evidence type="ECO:0000256" key="3">
    <source>
        <dbReference type="ARBA" id="ARBA00022692"/>
    </source>
</evidence>
<evidence type="ECO:0000256" key="5">
    <source>
        <dbReference type="ARBA" id="ARBA00023136"/>
    </source>
</evidence>
<feature type="transmembrane region" description="Helical" evidence="6">
    <location>
        <begin position="52"/>
        <end position="76"/>
    </location>
</feature>
<dbReference type="InterPro" id="IPR003834">
    <property type="entry name" value="Cyt_c_assmbl_TM_dom"/>
</dbReference>
<name>A0A223E7G6_9BACI</name>
<gene>
    <name evidence="8" type="ORF">AP3564_13920</name>
</gene>
<dbReference type="InterPro" id="IPR051790">
    <property type="entry name" value="Cytochrome_c-biogenesis_DsbD"/>
</dbReference>
<comment type="similarity">
    <text evidence="2">Belongs to the DsbD family.</text>
</comment>
<evidence type="ECO:0000313" key="9">
    <source>
        <dbReference type="Proteomes" id="UP000214606"/>
    </source>
</evidence>
<evidence type="ECO:0000259" key="7">
    <source>
        <dbReference type="Pfam" id="PF02683"/>
    </source>
</evidence>
<organism evidence="8 9">
    <name type="scientific">Aeribacillus pallidus</name>
    <dbReference type="NCBI Taxonomy" id="33936"/>
    <lineage>
        <taxon>Bacteria</taxon>
        <taxon>Bacillati</taxon>
        <taxon>Bacillota</taxon>
        <taxon>Bacilli</taxon>
        <taxon>Bacillales</taxon>
        <taxon>Bacillaceae</taxon>
        <taxon>Aeribacillus</taxon>
    </lineage>
</organism>
<dbReference type="AlphaFoldDB" id="A0A223E7G6"/>
<protein>
    <submittedName>
        <fullName evidence="8">Cytochrome c biogenesis protein CcdA</fullName>
    </submittedName>
</protein>
<evidence type="ECO:0000256" key="4">
    <source>
        <dbReference type="ARBA" id="ARBA00022989"/>
    </source>
</evidence>
<accession>A0A223E7G6</accession>
<dbReference type="RefSeq" id="WP_094245771.1">
    <property type="nucleotide sequence ID" value="NZ_CP017703.1"/>
</dbReference>
<evidence type="ECO:0000256" key="1">
    <source>
        <dbReference type="ARBA" id="ARBA00004141"/>
    </source>
</evidence>
<dbReference type="KEGG" id="apak:AP3564_13920"/>
<feature type="transmembrane region" description="Helical" evidence="6">
    <location>
        <begin position="196"/>
        <end position="217"/>
    </location>
</feature>
<dbReference type="Pfam" id="PF02683">
    <property type="entry name" value="DsbD_TM"/>
    <property type="match status" value="1"/>
</dbReference>
<reference evidence="8 9" key="1">
    <citation type="submission" date="2016-10" db="EMBL/GenBank/DDBJ databases">
        <title>The whole genome sequencing and assembly of Aeribacillus pallidus KCTC3564 strain.</title>
        <authorList>
            <person name="Lee Y.-J."/>
            <person name="Park M.-K."/>
            <person name="Yi H."/>
            <person name="Bahn Y.-S."/>
            <person name="Kim J.F."/>
            <person name="Lee D.-W."/>
        </authorList>
    </citation>
    <scope>NUCLEOTIDE SEQUENCE [LARGE SCALE GENOMIC DNA]</scope>
    <source>
        <strain evidence="8 9">KCTC3564</strain>
    </source>
</reference>
<evidence type="ECO:0000256" key="2">
    <source>
        <dbReference type="ARBA" id="ARBA00006143"/>
    </source>
</evidence>
<feature type="transmembrane region" description="Helical" evidence="6">
    <location>
        <begin position="6"/>
        <end position="31"/>
    </location>
</feature>
<keyword evidence="5 6" id="KW-0472">Membrane</keyword>
<evidence type="ECO:0000256" key="6">
    <source>
        <dbReference type="SAM" id="Phobius"/>
    </source>
</evidence>
<comment type="subcellular location">
    <subcellularLocation>
        <location evidence="1">Membrane</location>
        <topology evidence="1">Multi-pass membrane protein</topology>
    </subcellularLocation>
</comment>
<feature type="transmembrane region" description="Helical" evidence="6">
    <location>
        <begin position="128"/>
        <end position="151"/>
    </location>
</feature>
<feature type="transmembrane region" description="Helical" evidence="6">
    <location>
        <begin position="163"/>
        <end position="184"/>
    </location>
</feature>
<sequence length="235" mass="26438">MSALFALTAGMLSFFSPCIFPLVPAYVAHLTGTSVKDNKIQGRKWDIFTRSLAFIFGFSIIFVLMGATASFIGQFFTEYRTFIEKISGLLIIVFGLQMAGIFTFRFFMREKRWSLRKEKTKNIFSSMIIGMAFATGWTPCVGLTLSSILLLAGSTETMYNGMFLLWFYSLGLGIPFLIISLAITRSLRIVKNVNKWLPVLSVINGWIMVLLGVLLYTGQMQKISSLLSSYSIFSY</sequence>
<dbReference type="GO" id="GO:0016020">
    <property type="term" value="C:membrane"/>
    <property type="evidence" value="ECO:0007669"/>
    <property type="project" value="UniProtKB-SubCell"/>
</dbReference>
<dbReference type="EMBL" id="CP017703">
    <property type="protein sequence ID" value="ASS91169.1"/>
    <property type="molecule type" value="Genomic_DNA"/>
</dbReference>
<dbReference type="GO" id="GO:0017004">
    <property type="term" value="P:cytochrome complex assembly"/>
    <property type="evidence" value="ECO:0007669"/>
    <property type="project" value="InterPro"/>
</dbReference>
<dbReference type="PANTHER" id="PTHR31272:SF4">
    <property type="entry name" value="CYTOCHROME C-TYPE BIOGENESIS PROTEIN HI_1454-RELATED"/>
    <property type="match status" value="1"/>
</dbReference>